<evidence type="ECO:0000256" key="3">
    <source>
        <dbReference type="ARBA" id="ARBA00022525"/>
    </source>
</evidence>
<dbReference type="InterPro" id="IPR036708">
    <property type="entry name" value="BipD-like_sf"/>
</dbReference>
<evidence type="ECO:0000313" key="8">
    <source>
        <dbReference type="Proteomes" id="UP000078250"/>
    </source>
</evidence>
<dbReference type="Proteomes" id="UP000078250">
    <property type="component" value="Unassembled WGS sequence"/>
</dbReference>
<accession>A0AAJ3LSF6</accession>
<name>A0AAJ3LSF6_PROHU</name>
<dbReference type="SUPFAM" id="SSF140693">
    <property type="entry name" value="IpaD-like"/>
    <property type="match status" value="1"/>
</dbReference>
<proteinExistence type="inferred from homology"/>
<keyword evidence="8" id="KW-1185">Reference proteome</keyword>
<dbReference type="EMBL" id="LXEV01000036">
    <property type="protein sequence ID" value="OAT44953.1"/>
    <property type="molecule type" value="Genomic_DNA"/>
</dbReference>
<feature type="coiled-coil region" evidence="6">
    <location>
        <begin position="6"/>
        <end position="62"/>
    </location>
</feature>
<dbReference type="Pfam" id="PF06511">
    <property type="entry name" value="T3SS_TC"/>
    <property type="match status" value="1"/>
</dbReference>
<evidence type="ECO:0000256" key="6">
    <source>
        <dbReference type="SAM" id="Coils"/>
    </source>
</evidence>
<dbReference type="Gene3D" id="1.20.1710.10">
    <property type="entry name" value="IpaD-like"/>
    <property type="match status" value="1"/>
</dbReference>
<keyword evidence="4" id="KW-0843">Virulence</keyword>
<organism evidence="7 8">
    <name type="scientific">Proteus hauseri ATCC 700826</name>
    <dbReference type="NCBI Taxonomy" id="1354271"/>
    <lineage>
        <taxon>Bacteria</taxon>
        <taxon>Pseudomonadati</taxon>
        <taxon>Pseudomonadota</taxon>
        <taxon>Gammaproteobacteria</taxon>
        <taxon>Enterobacterales</taxon>
        <taxon>Morganellaceae</taxon>
        <taxon>Proteus</taxon>
    </lineage>
</organism>
<comment type="similarity">
    <text evidence="2">Belongs to the invasin protein D family.</text>
</comment>
<dbReference type="AlphaFoldDB" id="A0AAJ3LSF6"/>
<sequence length="353" mass="40769">MLNSIVNNLNNNVNENKNRLNKKTLDRKSENIFNVEGRYLEQENFNEEIDKAKEQLKYQNNNLNIYHPTDNENSNSLKENAIVNENNYAKNSNNVRVLTEEISLIQNSDDKNNSSSDSLHDFFYEVKNSIVVGKNDYLDTLKDLFSSYMNYVNEVREALSSLSECVKAGSKDGYVEFNLAKFYAKVEGINVKYGNNTSTILMDFKVYFYKQIDNKYRREIHNNSIDYTEDEARNVVSAIKKLFNEIKGISINDWDMDGYDVYLVIKPDISDLTKLLDTLKNVGDVNSTSINLLQTEFDLIKKSIDILEKRVNTNLEELSKKYSAANSNFDNFVKIVSSTMNTLLEMAKGFLRF</sequence>
<gene>
    <name evidence="7" type="ORF">M997_3319</name>
</gene>
<evidence type="ECO:0000256" key="1">
    <source>
        <dbReference type="ARBA" id="ARBA00004613"/>
    </source>
</evidence>
<evidence type="ECO:0000313" key="7">
    <source>
        <dbReference type="EMBL" id="OAT44953.1"/>
    </source>
</evidence>
<comment type="caution">
    <text evidence="7">The sequence shown here is derived from an EMBL/GenBank/DDBJ whole genome shotgun (WGS) entry which is preliminary data.</text>
</comment>
<dbReference type="RefSeq" id="WP_064721216.1">
    <property type="nucleotide sequence ID" value="NZ_LXEV01000036.1"/>
</dbReference>
<dbReference type="InterPro" id="IPR009483">
    <property type="entry name" value="IpaD/BipD/SipD"/>
</dbReference>
<reference evidence="7 8" key="1">
    <citation type="submission" date="2016-04" db="EMBL/GenBank/DDBJ databases">
        <title>ATOL: Assembling a taxonomically balanced genome-scale reconstruction of the evolutionary history of the Enterobacteriaceae.</title>
        <authorList>
            <person name="Plunkett G.III."/>
            <person name="Neeno-Eckwall E.C."/>
            <person name="Glasner J.D."/>
            <person name="Perna N.T."/>
        </authorList>
    </citation>
    <scope>NUCLEOTIDE SEQUENCE [LARGE SCALE GENOMIC DNA]</scope>
    <source>
        <strain evidence="7 8">ATCC 700826</strain>
    </source>
</reference>
<keyword evidence="5 6" id="KW-0175">Coiled coil</keyword>
<evidence type="ECO:0000256" key="5">
    <source>
        <dbReference type="ARBA" id="ARBA00023054"/>
    </source>
</evidence>
<protein>
    <submittedName>
        <fullName evidence="7">SipD family cell invasion protein</fullName>
    </submittedName>
</protein>
<keyword evidence="3" id="KW-0964">Secreted</keyword>
<comment type="subcellular location">
    <subcellularLocation>
        <location evidence="1">Secreted</location>
    </subcellularLocation>
</comment>
<evidence type="ECO:0000256" key="2">
    <source>
        <dbReference type="ARBA" id="ARBA00007741"/>
    </source>
</evidence>
<dbReference type="GO" id="GO:0005576">
    <property type="term" value="C:extracellular region"/>
    <property type="evidence" value="ECO:0007669"/>
    <property type="project" value="UniProtKB-SubCell"/>
</dbReference>
<evidence type="ECO:0000256" key="4">
    <source>
        <dbReference type="ARBA" id="ARBA00023026"/>
    </source>
</evidence>